<dbReference type="SUPFAM" id="SSF48371">
    <property type="entry name" value="ARM repeat"/>
    <property type="match status" value="1"/>
</dbReference>
<name>A0ABP7N7A4_9GAMM</name>
<gene>
    <name evidence="2" type="ORF">GCM10022277_38820</name>
</gene>
<dbReference type="EMBL" id="BAABBN010000015">
    <property type="protein sequence ID" value="GAA3938971.1"/>
    <property type="molecule type" value="Genomic_DNA"/>
</dbReference>
<reference evidence="3" key="1">
    <citation type="journal article" date="2019" name="Int. J. Syst. Evol. Microbiol.">
        <title>The Global Catalogue of Microorganisms (GCM) 10K type strain sequencing project: providing services to taxonomists for standard genome sequencing and annotation.</title>
        <authorList>
            <consortium name="The Broad Institute Genomics Platform"/>
            <consortium name="The Broad Institute Genome Sequencing Center for Infectious Disease"/>
            <person name="Wu L."/>
            <person name="Ma J."/>
        </authorList>
    </citation>
    <scope>NUCLEOTIDE SEQUENCE [LARGE SCALE GENOMIC DNA]</scope>
    <source>
        <strain evidence="3">JCM 17551</strain>
    </source>
</reference>
<evidence type="ECO:0000313" key="3">
    <source>
        <dbReference type="Proteomes" id="UP001501565"/>
    </source>
</evidence>
<accession>A0ABP7N7A4</accession>
<evidence type="ECO:0008006" key="4">
    <source>
        <dbReference type="Google" id="ProtNLM"/>
    </source>
</evidence>
<keyword evidence="3" id="KW-1185">Reference proteome</keyword>
<dbReference type="Pfam" id="PF03993">
    <property type="entry name" value="DUF349"/>
    <property type="match status" value="3"/>
</dbReference>
<evidence type="ECO:0000256" key="1">
    <source>
        <dbReference type="SAM" id="Coils"/>
    </source>
</evidence>
<keyword evidence="1" id="KW-0175">Coiled coil</keyword>
<evidence type="ECO:0000313" key="2">
    <source>
        <dbReference type="EMBL" id="GAA3938971.1"/>
    </source>
</evidence>
<dbReference type="Proteomes" id="UP001501565">
    <property type="component" value="Unassembled WGS sequence"/>
</dbReference>
<feature type="coiled-coil region" evidence="1">
    <location>
        <begin position="257"/>
        <end position="291"/>
    </location>
</feature>
<sequence length="919" mass="105451">MAGLLKKLFKPKWQHKSEDVRDAAVQQLSENDPEQLQTLIKVVTTDASDRVRNSACVQLNNLGIIIELTQHQDKTTQRIAKLRLESILSLENMSLWPTSEQQLADLVISLPNLPTIPELLAKIQSQPILAQVAEQARVTSVRQQAAQAITEEPVLEGLEKALKGKDKGSQKIIKEKLAVIQTERQKQQAQQEEVNQAIASAEQQAKLPFQPLCEAKLETLNSRWDKIKANASEAQSAAFLAAITQCKEVIAEHYQAESEAKAEAEAHKDAREEQEATVELLEREQDQIVEQGDFNSPALNALLKTQDNRWQDSCETTRPAKALANRFQRVRNSLTQFIQAHDNLEEHKARIEELLADETPNIAELKQLIHAIHWPSELNEPELLTQVLNIFGDVQKEQRRVRSNLKQDSKTSEELLDKAEAMLADGKLKGIFQNIRQAQDIMKNWPNERKINKRIRQLQYKFKEMKDWQDYAVLPKLESLCERMESLVDADVPLDNLASQLKQARNDWKELGYSDNNYGQALWHRFKDASDKVNERCKPHFESISQLRADNLQRRKDIITQLTEFVAKVDWNKTDWKVIDQLYKQSIEEWKNCTPVNRSDVEKIQKDFDTPLHTLKDKLKEERDNNTAIKQTLLDEAKTLLDEENLKKATDQAKDLQKKWQQVGVCHRRQEQHLWKDFRAVCDQLFGKRSEQWQEQKEQRDGNLVKAKEIITQIQQLAESDVSSSKELSNQLRELQTSYGNIGSIPKEHFDGLETEYRAASDAIKQKMSELKRAQKAKQGEALFTKLKIYHATGTQQLSHDDGAEQWQAISVDDKKLGKLLESAWSNLLSGKSALTPVSEDKLRELCIRSEIVADKPSPESDQSLRMSLQVERLSKGMNNGEENKETSTSLLSEWLSLEVPEQSFNEYLNRLLVALEYK</sequence>
<protein>
    <recommendedName>
        <fullName evidence="4">DUF349 domain-containing protein</fullName>
    </recommendedName>
</protein>
<organism evidence="2 3">
    <name type="scientific">Litoribacillus peritrichatus</name>
    <dbReference type="NCBI Taxonomy" id="718191"/>
    <lineage>
        <taxon>Bacteria</taxon>
        <taxon>Pseudomonadati</taxon>
        <taxon>Pseudomonadota</taxon>
        <taxon>Gammaproteobacteria</taxon>
        <taxon>Oceanospirillales</taxon>
        <taxon>Oceanospirillaceae</taxon>
        <taxon>Litoribacillus</taxon>
    </lineage>
</organism>
<proteinExistence type="predicted"/>
<dbReference type="InterPro" id="IPR016024">
    <property type="entry name" value="ARM-type_fold"/>
</dbReference>
<dbReference type="InterPro" id="IPR007139">
    <property type="entry name" value="DUF349"/>
</dbReference>
<comment type="caution">
    <text evidence="2">The sequence shown here is derived from an EMBL/GenBank/DDBJ whole genome shotgun (WGS) entry which is preliminary data.</text>
</comment>
<dbReference type="RefSeq" id="WP_344800300.1">
    <property type="nucleotide sequence ID" value="NZ_BAABBN010000015.1"/>
</dbReference>
<feature type="coiled-coil region" evidence="1">
    <location>
        <begin position="172"/>
        <end position="204"/>
    </location>
</feature>